<evidence type="ECO:0000256" key="5">
    <source>
        <dbReference type="ARBA" id="ARBA00023002"/>
    </source>
</evidence>
<evidence type="ECO:0000256" key="4">
    <source>
        <dbReference type="ARBA" id="ARBA00022605"/>
    </source>
</evidence>
<dbReference type="SUPFAM" id="SSF51735">
    <property type="entry name" value="NAD(P)-binding Rossmann-fold domains"/>
    <property type="match status" value="1"/>
</dbReference>
<dbReference type="Gene3D" id="6.10.240.10">
    <property type="match status" value="1"/>
</dbReference>
<organism evidence="12 13">
    <name type="scientific">Entomomonas moraniae</name>
    <dbReference type="NCBI Taxonomy" id="2213226"/>
    <lineage>
        <taxon>Bacteria</taxon>
        <taxon>Pseudomonadati</taxon>
        <taxon>Pseudomonadota</taxon>
        <taxon>Gammaproteobacteria</taxon>
        <taxon>Pseudomonadales</taxon>
        <taxon>Pseudomonadaceae</taxon>
        <taxon>Entomomonas</taxon>
    </lineage>
</organism>
<keyword evidence="5 9" id="KW-0560">Oxidoreductase</keyword>
<gene>
    <name evidence="12" type="primary">ilvC</name>
    <name evidence="12" type="ORF">DM558_07945</name>
</gene>
<comment type="catalytic activity">
    <reaction evidence="7">
        <text>(2R)-2,3-dihydroxy-3-methylbutanoate + NADP(+) = (2S)-2-acetolactate + NADPH + H(+)</text>
        <dbReference type="Rhea" id="RHEA:22068"/>
        <dbReference type="ChEBI" id="CHEBI:15378"/>
        <dbReference type="ChEBI" id="CHEBI:49072"/>
        <dbReference type="ChEBI" id="CHEBI:57783"/>
        <dbReference type="ChEBI" id="CHEBI:58349"/>
        <dbReference type="ChEBI" id="CHEBI:58476"/>
        <dbReference type="EC" id="1.1.1.86"/>
    </reaction>
</comment>
<keyword evidence="9" id="KW-0460">Magnesium</keyword>
<reference evidence="13" key="1">
    <citation type="submission" date="2018-06" db="EMBL/GenBank/DDBJ databases">
        <title>Complete genome of Pseudomonas insecticola strain QZS01.</title>
        <authorList>
            <person name="Wang J."/>
            <person name="Su Q."/>
        </authorList>
    </citation>
    <scope>NUCLEOTIDE SEQUENCE [LARGE SCALE GENOMIC DNA]</scope>
    <source>
        <strain evidence="13">QZS01</strain>
    </source>
</reference>
<dbReference type="GO" id="GO:0009097">
    <property type="term" value="P:isoleucine biosynthetic process"/>
    <property type="evidence" value="ECO:0007669"/>
    <property type="project" value="UniProtKB-UniRule"/>
</dbReference>
<evidence type="ECO:0000256" key="7">
    <source>
        <dbReference type="ARBA" id="ARBA00049021"/>
    </source>
</evidence>
<dbReference type="InterPro" id="IPR013116">
    <property type="entry name" value="KARI_N"/>
</dbReference>
<protein>
    <recommendedName>
        <fullName evidence="8">Ketol-acid reductoisomerase</fullName>
        <ecNumber evidence="8">1.1.1.86</ecNumber>
    </recommendedName>
</protein>
<dbReference type="GO" id="GO:0004455">
    <property type="term" value="F:ketol-acid reductoisomerase activity"/>
    <property type="evidence" value="ECO:0007669"/>
    <property type="project" value="UniProtKB-UniRule"/>
</dbReference>
<dbReference type="SUPFAM" id="SSF48179">
    <property type="entry name" value="6-phosphogluconate dehydrogenase C-terminal domain-like"/>
    <property type="match status" value="1"/>
</dbReference>
<dbReference type="PROSITE" id="PS51850">
    <property type="entry name" value="KARI_N"/>
    <property type="match status" value="1"/>
</dbReference>
<sequence>MKFSEKIYRDEDVSLEPLKGKTVAIIGYGSQARAQSLNIRDSGIKVIVGCGDRKFFPDWERAEADGHTVMSIEDAVKQSDLVHVLLQDPAQPEAYKKHIHEHLKEGQTLSFCHGFAILYGTIQPPKNVDVTLYVPNGPGPVVRQKYLDGSGIYGCVCVEQDYTGNALKTELALAKAAGSTRAGTIEMSFQHETEGDNFEEQVLYGGTIHLMREVYQLMADAGYPKSFAYAKAIRSIRSVIDDIDAVGIETYLSTHCSRTCEFAVRHSGPRVINREAIREVFNETEKGVFARNWLVEFSHGMPTLHRMRRERKDSDMEQTGKLWRETFAKETDLGAK</sequence>
<feature type="domain" description="KARI N-terminal Rossmann" evidence="10">
    <location>
        <begin position="1"/>
        <end position="187"/>
    </location>
</feature>
<dbReference type="PROSITE" id="PS51851">
    <property type="entry name" value="KARI_C"/>
    <property type="match status" value="1"/>
</dbReference>
<dbReference type="GO" id="GO:0009099">
    <property type="term" value="P:L-valine biosynthetic process"/>
    <property type="evidence" value="ECO:0007669"/>
    <property type="project" value="UniProtKB-UniRule"/>
</dbReference>
<dbReference type="EMBL" id="CP029822">
    <property type="protein sequence ID" value="AZS50716.1"/>
    <property type="molecule type" value="Genomic_DNA"/>
</dbReference>
<evidence type="ECO:0000256" key="2">
    <source>
        <dbReference type="ARBA" id="ARBA00004885"/>
    </source>
</evidence>
<dbReference type="UniPathway" id="UPA00049">
    <property type="reaction ID" value="UER00060"/>
</dbReference>
<comment type="pathway">
    <text evidence="1">Amino-acid biosynthesis; L-valine biosynthesis; L-valine from pyruvate: step 2/4.</text>
</comment>
<evidence type="ECO:0000259" key="10">
    <source>
        <dbReference type="PROSITE" id="PS51850"/>
    </source>
</evidence>
<evidence type="ECO:0000256" key="9">
    <source>
        <dbReference type="PROSITE-ProRule" id="PRU01198"/>
    </source>
</evidence>
<accession>A0A3S9XEL9</accession>
<dbReference type="NCBIfam" id="TIGR00465">
    <property type="entry name" value="ilvC"/>
    <property type="match status" value="1"/>
</dbReference>
<feature type="binding site" evidence="9">
    <location>
        <position position="196"/>
    </location>
    <ligand>
        <name>Mg(2+)</name>
        <dbReference type="ChEBI" id="CHEBI:18420"/>
        <label>2</label>
    </ligand>
</feature>
<keyword evidence="12" id="KW-0413">Isomerase</keyword>
<name>A0A3S9XEL9_9GAMM</name>
<keyword evidence="13" id="KW-1185">Reference proteome</keyword>
<evidence type="ECO:0000256" key="3">
    <source>
        <dbReference type="ARBA" id="ARBA00010318"/>
    </source>
</evidence>
<dbReference type="EC" id="1.1.1.86" evidence="8"/>
<evidence type="ECO:0000256" key="8">
    <source>
        <dbReference type="NCBIfam" id="TIGR00465"/>
    </source>
</evidence>
<keyword evidence="9" id="KW-0479">Metal-binding</keyword>
<feature type="binding site" evidence="9">
    <location>
        <position position="200"/>
    </location>
    <ligand>
        <name>Mg(2+)</name>
        <dbReference type="ChEBI" id="CHEBI:18420"/>
        <label>1</label>
    </ligand>
</feature>
<dbReference type="AlphaFoldDB" id="A0A3S9XEL9"/>
<evidence type="ECO:0000256" key="6">
    <source>
        <dbReference type="ARBA" id="ARBA00023304"/>
    </source>
</evidence>
<keyword evidence="4 9" id="KW-0028">Amino-acid biosynthesis</keyword>
<dbReference type="Pfam" id="PF01450">
    <property type="entry name" value="KARI_C"/>
    <property type="match status" value="1"/>
</dbReference>
<dbReference type="Gene3D" id="3.40.50.720">
    <property type="entry name" value="NAD(P)-binding Rossmann-like Domain"/>
    <property type="match status" value="1"/>
</dbReference>
<feature type="domain" description="KARI C-terminal knotted" evidence="11">
    <location>
        <begin position="188"/>
        <end position="330"/>
    </location>
</feature>
<evidence type="ECO:0000313" key="12">
    <source>
        <dbReference type="EMBL" id="AZS50716.1"/>
    </source>
</evidence>
<evidence type="ECO:0000259" key="11">
    <source>
        <dbReference type="PROSITE" id="PS51851"/>
    </source>
</evidence>
<dbReference type="InterPro" id="IPR013023">
    <property type="entry name" value="KARI"/>
</dbReference>
<keyword evidence="6 9" id="KW-0100">Branched-chain amino acid biosynthesis</keyword>
<comment type="pathway">
    <text evidence="2">Amino-acid biosynthesis; L-isoleucine biosynthesis; L-isoleucine from 2-oxobutanoate: step 2/4.</text>
</comment>
<dbReference type="PANTHER" id="PTHR21371:SF1">
    <property type="entry name" value="KETOL-ACID REDUCTOISOMERASE, MITOCHONDRIAL"/>
    <property type="match status" value="1"/>
</dbReference>
<dbReference type="PANTHER" id="PTHR21371">
    <property type="entry name" value="KETOL-ACID REDUCTOISOMERASE, MITOCHONDRIAL"/>
    <property type="match status" value="1"/>
</dbReference>
<dbReference type="Proteomes" id="UP000273143">
    <property type="component" value="Chromosome"/>
</dbReference>
<comment type="caution">
    <text evidence="9">Lacks conserved residue(s) required for the propagation of feature annotation.</text>
</comment>
<evidence type="ECO:0000313" key="13">
    <source>
        <dbReference type="Proteomes" id="UP000273143"/>
    </source>
</evidence>
<dbReference type="RefSeq" id="WP_109702237.1">
    <property type="nucleotide sequence ID" value="NZ_CP029822.1"/>
</dbReference>
<dbReference type="GO" id="GO:0046872">
    <property type="term" value="F:metal ion binding"/>
    <property type="evidence" value="ECO:0007669"/>
    <property type="project" value="UniProtKB-UniRule"/>
</dbReference>
<proteinExistence type="inferred from homology"/>
<evidence type="ECO:0000256" key="1">
    <source>
        <dbReference type="ARBA" id="ARBA00004864"/>
    </source>
</evidence>
<dbReference type="UniPathway" id="UPA00047">
    <property type="reaction ID" value="UER00056"/>
</dbReference>
<dbReference type="KEGG" id="emo:DM558_07945"/>
<dbReference type="InterPro" id="IPR008927">
    <property type="entry name" value="6-PGluconate_DH-like_C_sf"/>
</dbReference>
<comment type="similarity">
    <text evidence="3 9">Belongs to the ketol-acid reductoisomerase family.</text>
</comment>
<dbReference type="InterPro" id="IPR036291">
    <property type="entry name" value="NAD(P)-bd_dom_sf"/>
</dbReference>
<dbReference type="InterPro" id="IPR000506">
    <property type="entry name" value="KARI_C"/>
</dbReference>
<dbReference type="Pfam" id="PF07991">
    <property type="entry name" value="KARI_N"/>
    <property type="match status" value="1"/>
</dbReference>
<feature type="binding site" evidence="9">
    <location>
        <position position="196"/>
    </location>
    <ligand>
        <name>Mg(2+)</name>
        <dbReference type="ChEBI" id="CHEBI:18420"/>
        <label>1</label>
    </ligand>
</feature>
<dbReference type="GO" id="GO:0016853">
    <property type="term" value="F:isomerase activity"/>
    <property type="evidence" value="ECO:0007669"/>
    <property type="project" value="UniProtKB-KW"/>
</dbReference>